<feature type="region of interest" description="Disordered" evidence="2">
    <location>
        <begin position="504"/>
        <end position="527"/>
    </location>
</feature>
<gene>
    <name evidence="5" type="ORF">GCM10011532_24380</name>
</gene>
<proteinExistence type="predicted"/>
<sequence>MLEYIIKSGLCLIVLFSFYKLFLEAESFHGIKRFYLIMMLAVSLILPLVSFSYEVRIPVEDFGESVALTSTQSKAIISEVSWWQEHLPKILLVVYITGFSIGSFRFYRNFKALITEAKKNDQLKDLPYIYVLLSRKLSPHSFFHYIFLNKEEFNNDEISEAVVEHEKAHVDQKHSLDLLLLEFIHIVFWFNPVFIFIKHSVKLNHEFLADHSVLQKAYNPLEYSNILFQYSSGHHHNSLSSPINHSLIKKRIIMITKSFSLRRLLLKSFIFLPVLGGCVYLFNEEIVAKPVLANSETVNTISGIFQQQDRTITLQVKDENILLNGKSVSLDNFSEAINELTENWSKEDLKNPWFEIDFSNSNTNFIERLNREYRKSRLSKISETEFLAPSPVAPGGTPPPPPPPPVQRRNGNVPPPPPPAPEHSEHELQKENLFSIKIKGDRLQVNGKSTSLNDFKETLDDLTAARTKEELKNSNFHMQILDPKPGFMEKLNKEFKKTRMSKITGHNILPPPPPAPPKLGVNHRGKAREWRKMKDNERKMIVEEREKIRVIEKELQEDKKLTQSERAKMQADLRKKEIEINRRKKGIERDRREIEREHKALEKVQLLEAPPAPPDPLKAINELEEEGGSFYLDGKEISAQEARELINAKNYSKINILQTGGPDGKLEISSK</sequence>
<feature type="domain" description="Peptidase M56" evidence="4">
    <location>
        <begin position="149"/>
        <end position="255"/>
    </location>
</feature>
<dbReference type="Pfam" id="PF05569">
    <property type="entry name" value="Peptidase_M56"/>
    <property type="match status" value="1"/>
</dbReference>
<comment type="caution">
    <text evidence="5">The sequence shown here is derived from an EMBL/GenBank/DDBJ whole genome shotgun (WGS) entry which is preliminary data.</text>
</comment>
<keyword evidence="1" id="KW-0175">Coiled coil</keyword>
<feature type="region of interest" description="Disordered" evidence="2">
    <location>
        <begin position="384"/>
        <end position="427"/>
    </location>
</feature>
<name>A0ABQ1WPG9_9FLAO</name>
<feature type="transmembrane region" description="Helical" evidence="3">
    <location>
        <begin position="90"/>
        <end position="107"/>
    </location>
</feature>
<protein>
    <recommendedName>
        <fullName evidence="4">Peptidase M56 domain-containing protein</fullName>
    </recommendedName>
</protein>
<evidence type="ECO:0000256" key="1">
    <source>
        <dbReference type="SAM" id="Coils"/>
    </source>
</evidence>
<dbReference type="InterPro" id="IPR052173">
    <property type="entry name" value="Beta-lactam_resp_regulator"/>
</dbReference>
<feature type="transmembrane region" description="Helical" evidence="3">
    <location>
        <begin position="6"/>
        <end position="22"/>
    </location>
</feature>
<keyword evidence="3" id="KW-0472">Membrane</keyword>
<keyword evidence="3" id="KW-0812">Transmembrane</keyword>
<dbReference type="RefSeq" id="WP_011709647.1">
    <property type="nucleotide sequence ID" value="NZ_BMIX01000005.1"/>
</dbReference>
<evidence type="ECO:0000313" key="5">
    <source>
        <dbReference type="EMBL" id="GGG39753.1"/>
    </source>
</evidence>
<keyword evidence="6" id="KW-1185">Reference proteome</keyword>
<evidence type="ECO:0000313" key="6">
    <source>
        <dbReference type="Proteomes" id="UP000605733"/>
    </source>
</evidence>
<feature type="compositionally biased region" description="Pro residues" evidence="2">
    <location>
        <begin position="396"/>
        <end position="406"/>
    </location>
</feature>
<feature type="coiled-coil region" evidence="1">
    <location>
        <begin position="534"/>
        <end position="604"/>
    </location>
</feature>
<keyword evidence="3" id="KW-1133">Transmembrane helix</keyword>
<dbReference type="PANTHER" id="PTHR34978:SF3">
    <property type="entry name" value="SLR0241 PROTEIN"/>
    <property type="match status" value="1"/>
</dbReference>
<dbReference type="PANTHER" id="PTHR34978">
    <property type="entry name" value="POSSIBLE SENSOR-TRANSDUCER PROTEIN BLAR"/>
    <property type="match status" value="1"/>
</dbReference>
<feature type="transmembrane region" description="Helical" evidence="3">
    <location>
        <begin position="34"/>
        <end position="53"/>
    </location>
</feature>
<dbReference type="CDD" id="cd07341">
    <property type="entry name" value="M56_BlaR1_MecR1_like"/>
    <property type="match status" value="1"/>
</dbReference>
<dbReference type="EMBL" id="BMIX01000005">
    <property type="protein sequence ID" value="GGG39753.1"/>
    <property type="molecule type" value="Genomic_DNA"/>
</dbReference>
<dbReference type="Proteomes" id="UP000605733">
    <property type="component" value="Unassembled WGS sequence"/>
</dbReference>
<evidence type="ECO:0000259" key="4">
    <source>
        <dbReference type="Pfam" id="PF05569"/>
    </source>
</evidence>
<reference evidence="6" key="1">
    <citation type="journal article" date="2019" name="Int. J. Syst. Evol. Microbiol.">
        <title>The Global Catalogue of Microorganisms (GCM) 10K type strain sequencing project: providing services to taxonomists for standard genome sequencing and annotation.</title>
        <authorList>
            <consortium name="The Broad Institute Genomics Platform"/>
            <consortium name="The Broad Institute Genome Sequencing Center for Infectious Disease"/>
            <person name="Wu L."/>
            <person name="Ma J."/>
        </authorList>
    </citation>
    <scope>NUCLEOTIDE SEQUENCE [LARGE SCALE GENOMIC DNA]</scope>
    <source>
        <strain evidence="6">CGMCC 1.15422</strain>
    </source>
</reference>
<evidence type="ECO:0000256" key="2">
    <source>
        <dbReference type="SAM" id="MobiDB-lite"/>
    </source>
</evidence>
<accession>A0ABQ1WPG9</accession>
<feature type="transmembrane region" description="Helical" evidence="3">
    <location>
        <begin position="178"/>
        <end position="197"/>
    </location>
</feature>
<evidence type="ECO:0000256" key="3">
    <source>
        <dbReference type="SAM" id="Phobius"/>
    </source>
</evidence>
<organism evidence="5 6">
    <name type="scientific">Christiangramia forsetii</name>
    <dbReference type="NCBI Taxonomy" id="411153"/>
    <lineage>
        <taxon>Bacteria</taxon>
        <taxon>Pseudomonadati</taxon>
        <taxon>Bacteroidota</taxon>
        <taxon>Flavobacteriia</taxon>
        <taxon>Flavobacteriales</taxon>
        <taxon>Flavobacteriaceae</taxon>
        <taxon>Christiangramia</taxon>
    </lineage>
</organism>
<dbReference type="InterPro" id="IPR008756">
    <property type="entry name" value="Peptidase_M56"/>
</dbReference>